<feature type="region of interest" description="Disordered" evidence="1">
    <location>
        <begin position="1"/>
        <end position="42"/>
    </location>
</feature>
<gene>
    <name evidence="2" type="ORF">S01H1_51961</name>
</gene>
<evidence type="ECO:0000313" key="2">
    <source>
        <dbReference type="EMBL" id="GAG26935.1"/>
    </source>
</evidence>
<name>X0W8J6_9ZZZZ</name>
<dbReference type="AlphaFoldDB" id="X0W8J6"/>
<organism evidence="2">
    <name type="scientific">marine sediment metagenome</name>
    <dbReference type="NCBI Taxonomy" id="412755"/>
    <lineage>
        <taxon>unclassified sequences</taxon>
        <taxon>metagenomes</taxon>
        <taxon>ecological metagenomes</taxon>
    </lineage>
</organism>
<feature type="non-terminal residue" evidence="2">
    <location>
        <position position="42"/>
    </location>
</feature>
<feature type="compositionally biased region" description="Basic residues" evidence="1">
    <location>
        <begin position="1"/>
        <end position="15"/>
    </location>
</feature>
<proteinExistence type="predicted"/>
<accession>X0W8J6</accession>
<evidence type="ECO:0000256" key="1">
    <source>
        <dbReference type="SAM" id="MobiDB-lite"/>
    </source>
</evidence>
<sequence length="42" mass="4460">MVRVVARKTPKRRVSRGGGGGSAPAPTPTEEELKMSLPADIR</sequence>
<dbReference type="EMBL" id="BARS01033566">
    <property type="protein sequence ID" value="GAG26935.1"/>
    <property type="molecule type" value="Genomic_DNA"/>
</dbReference>
<comment type="caution">
    <text evidence="2">The sequence shown here is derived from an EMBL/GenBank/DDBJ whole genome shotgun (WGS) entry which is preliminary data.</text>
</comment>
<reference evidence="2" key="1">
    <citation type="journal article" date="2014" name="Front. Microbiol.">
        <title>High frequency of phylogenetically diverse reductive dehalogenase-homologous genes in deep subseafloor sedimentary metagenomes.</title>
        <authorList>
            <person name="Kawai M."/>
            <person name="Futagami T."/>
            <person name="Toyoda A."/>
            <person name="Takaki Y."/>
            <person name="Nishi S."/>
            <person name="Hori S."/>
            <person name="Arai W."/>
            <person name="Tsubouchi T."/>
            <person name="Morono Y."/>
            <person name="Uchiyama I."/>
            <person name="Ito T."/>
            <person name="Fujiyama A."/>
            <person name="Inagaki F."/>
            <person name="Takami H."/>
        </authorList>
    </citation>
    <scope>NUCLEOTIDE SEQUENCE</scope>
    <source>
        <strain evidence="2">Expedition CK06-06</strain>
    </source>
</reference>
<protein>
    <submittedName>
        <fullName evidence="2">Uncharacterized protein</fullName>
    </submittedName>
</protein>